<evidence type="ECO:0000259" key="4">
    <source>
        <dbReference type="PROSITE" id="PS51843"/>
    </source>
</evidence>
<dbReference type="PANTHER" id="PTHR24083">
    <property type="entry name" value="NUCLEAR HORMONE RECEPTOR"/>
    <property type="match status" value="1"/>
</dbReference>
<gene>
    <name evidence="5" type="primary">HNF4A</name>
    <name evidence="5" type="ORF">TNCV_1588831</name>
</gene>
<keyword evidence="3" id="KW-0675">Receptor</keyword>
<dbReference type="InterPro" id="IPR001723">
    <property type="entry name" value="Nuclear_hrmn_rcpt"/>
</dbReference>
<organism evidence="5 6">
    <name type="scientific">Trichonephila clavipes</name>
    <name type="common">Golden silk orbweaver</name>
    <name type="synonym">Nephila clavipes</name>
    <dbReference type="NCBI Taxonomy" id="2585209"/>
    <lineage>
        <taxon>Eukaryota</taxon>
        <taxon>Metazoa</taxon>
        <taxon>Ecdysozoa</taxon>
        <taxon>Arthropoda</taxon>
        <taxon>Chelicerata</taxon>
        <taxon>Arachnida</taxon>
        <taxon>Araneae</taxon>
        <taxon>Araneomorphae</taxon>
        <taxon>Entelegynae</taxon>
        <taxon>Araneoidea</taxon>
        <taxon>Nephilidae</taxon>
        <taxon>Trichonephila</taxon>
    </lineage>
</organism>
<dbReference type="Proteomes" id="UP000887159">
    <property type="component" value="Unassembled WGS sequence"/>
</dbReference>
<dbReference type="PRINTS" id="PR00398">
    <property type="entry name" value="STRDHORMONER"/>
</dbReference>
<dbReference type="PROSITE" id="PS51843">
    <property type="entry name" value="NR_LBD"/>
    <property type="match status" value="1"/>
</dbReference>
<evidence type="ECO:0000256" key="1">
    <source>
        <dbReference type="ARBA" id="ARBA00023015"/>
    </source>
</evidence>
<dbReference type="Gene3D" id="1.10.565.10">
    <property type="entry name" value="Retinoid X Receptor"/>
    <property type="match status" value="1"/>
</dbReference>
<keyword evidence="1" id="KW-0805">Transcription regulation</keyword>
<evidence type="ECO:0000313" key="6">
    <source>
        <dbReference type="Proteomes" id="UP000887159"/>
    </source>
</evidence>
<dbReference type="EMBL" id="BMAU01021175">
    <property type="protein sequence ID" value="GFX93706.1"/>
    <property type="molecule type" value="Genomic_DNA"/>
</dbReference>
<comment type="caution">
    <text evidence="5">The sequence shown here is derived from an EMBL/GenBank/DDBJ whole genome shotgun (WGS) entry which is preliminary data.</text>
</comment>
<keyword evidence="6" id="KW-1185">Reference proteome</keyword>
<feature type="domain" description="NR LBD" evidence="4">
    <location>
        <begin position="36"/>
        <end position="103"/>
    </location>
</feature>
<accession>A0A8X6UUZ2</accession>
<keyword evidence="2" id="KW-0804">Transcription</keyword>
<dbReference type="InterPro" id="IPR035500">
    <property type="entry name" value="NHR-like_dom_sf"/>
</dbReference>
<evidence type="ECO:0000256" key="2">
    <source>
        <dbReference type="ARBA" id="ARBA00023163"/>
    </source>
</evidence>
<protein>
    <submittedName>
        <fullName evidence="5">Hepatocyte nuclear factor 4-alpha</fullName>
    </submittedName>
</protein>
<evidence type="ECO:0000313" key="5">
    <source>
        <dbReference type="EMBL" id="GFX93706.1"/>
    </source>
</evidence>
<dbReference type="InterPro" id="IPR000536">
    <property type="entry name" value="Nucl_hrmn_rcpt_lig-bd"/>
</dbReference>
<dbReference type="Pfam" id="PF00104">
    <property type="entry name" value="Hormone_recep"/>
    <property type="match status" value="1"/>
</dbReference>
<proteinExistence type="predicted"/>
<dbReference type="InterPro" id="IPR050274">
    <property type="entry name" value="Nuclear_hormone_rcpt_NR2"/>
</dbReference>
<evidence type="ECO:0000256" key="3">
    <source>
        <dbReference type="ARBA" id="ARBA00023170"/>
    </source>
</evidence>
<reference evidence="5" key="1">
    <citation type="submission" date="2020-08" db="EMBL/GenBank/DDBJ databases">
        <title>Multicomponent nature underlies the extraordinary mechanical properties of spider dragline silk.</title>
        <authorList>
            <person name="Kono N."/>
            <person name="Nakamura H."/>
            <person name="Mori M."/>
            <person name="Yoshida Y."/>
            <person name="Ohtoshi R."/>
            <person name="Malay A.D."/>
            <person name="Moran D.A.P."/>
            <person name="Tomita M."/>
            <person name="Numata K."/>
            <person name="Arakawa K."/>
        </authorList>
    </citation>
    <scope>NUCLEOTIDE SEQUENCE</scope>
</reference>
<sequence>MHLSANGHVYWDGHTVQNERDRISCRRPSYDETTNNSGISLSALLNAELYSRQMTQLADGDISSKKVANISDVCESMKQQLLILVDWAKNIPQFCDLPLDDQV</sequence>
<dbReference type="AlphaFoldDB" id="A0A8X6UUZ2"/>
<name>A0A8X6UUZ2_TRICX</name>
<dbReference type="SUPFAM" id="SSF48508">
    <property type="entry name" value="Nuclear receptor ligand-binding domain"/>
    <property type="match status" value="1"/>
</dbReference>